<protein>
    <recommendedName>
        <fullName evidence="2">UTP--glucose-1-phosphate uridylyltransferase</fullName>
        <ecNumber evidence="2">2.7.7.9</ecNumber>
    </recommendedName>
</protein>
<sequence length="267" mass="29971">MFSKPIRNITTLVLPVGGLGTRLHPLTIHTPKALVKVAGRPLLDYMLIEARDAKIKDVVLVINPSQRAAFEKYVRRSRTLFPSLKFHVRLQHKPLGDGHAVAQAAEIVKNRPFAVRFCDDIVLGRVPALASLIAHATRQNGSVILLERVPKKIVSRYGVVGARKIGKRLYRIFRIVEKPVMKDAPSNLTIVGGYVFMPSIMRRLKLAVRALSSKEKDVLRLAFVLEDGLAKKEKIFGWELEGVRLDCGTLEGIARAEKYIRKSGKRW</sequence>
<evidence type="ECO:0000256" key="5">
    <source>
        <dbReference type="ARBA" id="ARBA00048128"/>
    </source>
</evidence>
<evidence type="ECO:0000256" key="2">
    <source>
        <dbReference type="ARBA" id="ARBA00012415"/>
    </source>
</evidence>
<comment type="catalytic activity">
    <reaction evidence="5">
        <text>alpha-D-glucose 1-phosphate + UTP + H(+) = UDP-alpha-D-glucose + diphosphate</text>
        <dbReference type="Rhea" id="RHEA:19889"/>
        <dbReference type="ChEBI" id="CHEBI:15378"/>
        <dbReference type="ChEBI" id="CHEBI:33019"/>
        <dbReference type="ChEBI" id="CHEBI:46398"/>
        <dbReference type="ChEBI" id="CHEBI:58601"/>
        <dbReference type="ChEBI" id="CHEBI:58885"/>
        <dbReference type="EC" id="2.7.7.9"/>
    </reaction>
</comment>
<evidence type="ECO:0000256" key="3">
    <source>
        <dbReference type="ARBA" id="ARBA00022679"/>
    </source>
</evidence>
<dbReference type="InterPro" id="IPR005771">
    <property type="entry name" value="GalU_uridylyltTrfase_bac/arc"/>
</dbReference>
<dbReference type="GO" id="GO:0006011">
    <property type="term" value="P:UDP-alpha-D-glucose metabolic process"/>
    <property type="evidence" value="ECO:0007669"/>
    <property type="project" value="InterPro"/>
</dbReference>
<dbReference type="Proteomes" id="UP000178348">
    <property type="component" value="Unassembled WGS sequence"/>
</dbReference>
<dbReference type="SUPFAM" id="SSF53448">
    <property type="entry name" value="Nucleotide-diphospho-sugar transferases"/>
    <property type="match status" value="1"/>
</dbReference>
<dbReference type="InterPro" id="IPR005835">
    <property type="entry name" value="NTP_transferase_dom"/>
</dbReference>
<dbReference type="GO" id="GO:0003983">
    <property type="term" value="F:UTP:glucose-1-phosphate uridylyltransferase activity"/>
    <property type="evidence" value="ECO:0007669"/>
    <property type="project" value="UniProtKB-EC"/>
</dbReference>
<evidence type="ECO:0000256" key="1">
    <source>
        <dbReference type="ARBA" id="ARBA00006890"/>
    </source>
</evidence>
<gene>
    <name evidence="7" type="ORF">A2946_00875</name>
</gene>
<evidence type="ECO:0000313" key="7">
    <source>
        <dbReference type="EMBL" id="OGZ00508.1"/>
    </source>
</evidence>
<dbReference type="Pfam" id="PF00483">
    <property type="entry name" value="NTP_transferase"/>
    <property type="match status" value="1"/>
</dbReference>
<reference evidence="7 8" key="1">
    <citation type="journal article" date="2016" name="Nat. Commun.">
        <title>Thousands of microbial genomes shed light on interconnected biogeochemical processes in an aquifer system.</title>
        <authorList>
            <person name="Anantharaman K."/>
            <person name="Brown C.T."/>
            <person name="Hug L.A."/>
            <person name="Sharon I."/>
            <person name="Castelle C.J."/>
            <person name="Probst A.J."/>
            <person name="Thomas B.C."/>
            <person name="Singh A."/>
            <person name="Wilkins M.J."/>
            <person name="Karaoz U."/>
            <person name="Brodie E.L."/>
            <person name="Williams K.H."/>
            <person name="Hubbard S.S."/>
            <person name="Banfield J.F."/>
        </authorList>
    </citation>
    <scope>NUCLEOTIDE SEQUENCE [LARGE SCALE GENOMIC DNA]</scope>
</reference>
<keyword evidence="3" id="KW-0808">Transferase</keyword>
<proteinExistence type="inferred from homology"/>
<evidence type="ECO:0000256" key="4">
    <source>
        <dbReference type="ARBA" id="ARBA00022695"/>
    </source>
</evidence>
<dbReference type="EC" id="2.7.7.9" evidence="2"/>
<accession>A0A1G2CJC0</accession>
<evidence type="ECO:0000259" key="6">
    <source>
        <dbReference type="Pfam" id="PF00483"/>
    </source>
</evidence>
<feature type="domain" description="Nucleotidyl transferase" evidence="6">
    <location>
        <begin position="16"/>
        <end position="260"/>
    </location>
</feature>
<dbReference type="AlphaFoldDB" id="A0A1G2CJC0"/>
<comment type="caution">
    <text evidence="7">The sequence shown here is derived from an EMBL/GenBank/DDBJ whole genome shotgun (WGS) entry which is preliminary data.</text>
</comment>
<dbReference type="InterPro" id="IPR029044">
    <property type="entry name" value="Nucleotide-diphossugar_trans"/>
</dbReference>
<dbReference type="Gene3D" id="3.90.550.10">
    <property type="entry name" value="Spore Coat Polysaccharide Biosynthesis Protein SpsA, Chain A"/>
    <property type="match status" value="1"/>
</dbReference>
<keyword evidence="4" id="KW-0548">Nucleotidyltransferase</keyword>
<evidence type="ECO:0000313" key="8">
    <source>
        <dbReference type="Proteomes" id="UP000178348"/>
    </source>
</evidence>
<dbReference type="PANTHER" id="PTHR43197:SF1">
    <property type="entry name" value="UTP--GLUCOSE-1-PHOSPHATE URIDYLYLTRANSFERASE"/>
    <property type="match status" value="1"/>
</dbReference>
<comment type="similarity">
    <text evidence="1">Belongs to the UDPGP type 2 family.</text>
</comment>
<dbReference type="PANTHER" id="PTHR43197">
    <property type="entry name" value="UTP--GLUCOSE-1-PHOSPHATE URIDYLYLTRANSFERASE"/>
    <property type="match status" value="1"/>
</dbReference>
<dbReference type="EMBL" id="MHLB01000063">
    <property type="protein sequence ID" value="OGZ00508.1"/>
    <property type="molecule type" value="Genomic_DNA"/>
</dbReference>
<name>A0A1G2CJC0_9BACT</name>
<organism evidence="7 8">
    <name type="scientific">Candidatus Liptonbacteria bacterium RIFCSPLOWO2_01_FULL_53_13</name>
    <dbReference type="NCBI Taxonomy" id="1798651"/>
    <lineage>
        <taxon>Bacteria</taxon>
        <taxon>Candidatus Liptoniibacteriota</taxon>
    </lineage>
</organism>